<accession>A0A9P6TCU7</accession>
<comment type="caution">
    <text evidence="3">The sequence shown here is derived from an EMBL/GenBank/DDBJ whole genome shotgun (WGS) entry which is preliminary data.</text>
</comment>
<feature type="region of interest" description="Disordered" evidence="1">
    <location>
        <begin position="316"/>
        <end position="465"/>
    </location>
</feature>
<evidence type="ECO:0000256" key="2">
    <source>
        <dbReference type="SAM" id="Phobius"/>
    </source>
</evidence>
<keyword evidence="2" id="KW-1133">Transmembrane helix</keyword>
<feature type="region of interest" description="Disordered" evidence="1">
    <location>
        <begin position="588"/>
        <end position="695"/>
    </location>
</feature>
<proteinExistence type="predicted"/>
<feature type="compositionally biased region" description="Polar residues" evidence="1">
    <location>
        <begin position="367"/>
        <end position="377"/>
    </location>
</feature>
<evidence type="ECO:0000313" key="3">
    <source>
        <dbReference type="EMBL" id="KAG0147756.1"/>
    </source>
</evidence>
<feature type="transmembrane region" description="Helical" evidence="2">
    <location>
        <begin position="50"/>
        <end position="70"/>
    </location>
</feature>
<keyword evidence="2" id="KW-0472">Membrane</keyword>
<gene>
    <name evidence="3" type="ORF">CROQUDRAFT_450615</name>
</gene>
<dbReference type="Proteomes" id="UP000886653">
    <property type="component" value="Unassembled WGS sequence"/>
</dbReference>
<feature type="compositionally biased region" description="Polar residues" evidence="1">
    <location>
        <begin position="387"/>
        <end position="406"/>
    </location>
</feature>
<keyword evidence="4" id="KW-1185">Reference proteome</keyword>
<keyword evidence="2" id="KW-0812">Transmembrane</keyword>
<feature type="compositionally biased region" description="Basic and acidic residues" evidence="1">
    <location>
        <begin position="610"/>
        <end position="646"/>
    </location>
</feature>
<name>A0A9P6TCU7_9BASI</name>
<feature type="region of interest" description="Disordered" evidence="1">
    <location>
        <begin position="88"/>
        <end position="111"/>
    </location>
</feature>
<feature type="region of interest" description="Disordered" evidence="1">
    <location>
        <begin position="1"/>
        <end position="23"/>
    </location>
</feature>
<evidence type="ECO:0000313" key="4">
    <source>
        <dbReference type="Proteomes" id="UP000886653"/>
    </source>
</evidence>
<feature type="region of interest" description="Disordered" evidence="1">
    <location>
        <begin position="532"/>
        <end position="564"/>
    </location>
</feature>
<reference evidence="3" key="1">
    <citation type="submission" date="2013-11" db="EMBL/GenBank/DDBJ databases">
        <title>Genome sequence of the fusiform rust pathogen reveals effectors for host alternation and coevolution with pine.</title>
        <authorList>
            <consortium name="DOE Joint Genome Institute"/>
            <person name="Smith K."/>
            <person name="Pendleton A."/>
            <person name="Kubisiak T."/>
            <person name="Anderson C."/>
            <person name="Salamov A."/>
            <person name="Aerts A."/>
            <person name="Riley R."/>
            <person name="Clum A."/>
            <person name="Lindquist E."/>
            <person name="Ence D."/>
            <person name="Campbell M."/>
            <person name="Kronenberg Z."/>
            <person name="Feau N."/>
            <person name="Dhillon B."/>
            <person name="Hamelin R."/>
            <person name="Burleigh J."/>
            <person name="Smith J."/>
            <person name="Yandell M."/>
            <person name="Nelson C."/>
            <person name="Grigoriev I."/>
            <person name="Davis J."/>
        </authorList>
    </citation>
    <scope>NUCLEOTIDE SEQUENCE</scope>
    <source>
        <strain evidence="3">G11</strain>
    </source>
</reference>
<organism evidence="3 4">
    <name type="scientific">Cronartium quercuum f. sp. fusiforme G11</name>
    <dbReference type="NCBI Taxonomy" id="708437"/>
    <lineage>
        <taxon>Eukaryota</taxon>
        <taxon>Fungi</taxon>
        <taxon>Dikarya</taxon>
        <taxon>Basidiomycota</taxon>
        <taxon>Pucciniomycotina</taxon>
        <taxon>Pucciniomycetes</taxon>
        <taxon>Pucciniales</taxon>
        <taxon>Coleosporiaceae</taxon>
        <taxon>Cronartium</taxon>
    </lineage>
</organism>
<dbReference type="AlphaFoldDB" id="A0A9P6TCU7"/>
<evidence type="ECO:0000256" key="1">
    <source>
        <dbReference type="SAM" id="MobiDB-lite"/>
    </source>
</evidence>
<feature type="compositionally biased region" description="Polar residues" evidence="1">
    <location>
        <begin position="713"/>
        <end position="744"/>
    </location>
</feature>
<sequence length="789" mass="85162">MDAWLELSQGPEGNLPELSRLDQIPSHGDDFHPPLVAPKQNMISRITVQLLVNSFLSIQPMFFFTIVILFTSPIIGLPMEPGRIAELSSEAHSAGPAEITGATHSRASSDVAKFPMRSESDLAAVRAGVAPHPAPGADLGIERVASPAPEAESVTQHESTIDLGKKASPSETKKLLDMWANEMAAAKVILDDVEYNPQSFVKSFVEGNILNVDPDSARLTERFLRLSHDYIQFDGKKGLSEQRISLAIDHTKYLFWTSDPANKEPSPELEKIRKLSVEYLFDVLNDPKKDLRVRSVALEAFKRIKNLNPEAYEELHAPESLTDEGAGTSTAPRLSRSAGATPERAWSPHHAGPSNEPTKLPGPSDRAGSTQPTSRLAGTTHAGYRTEPTSPQKWSPGQVHTQSTSGLAGARTGRSGTTPTSAQHGYPLPVPNQPVRLPTSVGHAHQGFEPSTSGSGGAVHGEIQTAPGSPVRMSYAGGRPQGSYYHSPFVSHPPGAVHGQSRTEPVSPVQVPSARVRPQDPLYPTQFGSQLPGAVHSQSQTAPASPGYRLARMPSPFASSHHAASSSRTQYLEPFDQADLGFAVSGMSWGSASSSVRHPNPSLVSGVTRKLKEDQGLSDAERQRDPVLEEWRAFREKTRPGSEKRMKAPAQPSQLGAQGSPLFGSGSASPHPLPRPPPTSLSSPEDSPPPDWENLDRSRMTYDWVENPRILRASQTRHGITSETRTPAAGSTSTLGESQATPEITSEPAETIPSESAVEEIVGRKSSSRFFKGMKRVGRFFKYRKSSGK</sequence>
<feature type="region of interest" description="Disordered" evidence="1">
    <location>
        <begin position="147"/>
        <end position="167"/>
    </location>
</feature>
<feature type="compositionally biased region" description="Polar residues" evidence="1">
    <location>
        <begin position="414"/>
        <end position="423"/>
    </location>
</feature>
<feature type="region of interest" description="Disordered" evidence="1">
    <location>
        <begin position="713"/>
        <end position="760"/>
    </location>
</feature>
<dbReference type="EMBL" id="MU167244">
    <property type="protein sequence ID" value="KAG0147756.1"/>
    <property type="molecule type" value="Genomic_DNA"/>
</dbReference>
<protein>
    <submittedName>
        <fullName evidence="3">Uncharacterized protein</fullName>
    </submittedName>
</protein>